<dbReference type="InterPro" id="IPR050351">
    <property type="entry name" value="BphY/WalK/GraS-like"/>
</dbReference>
<evidence type="ECO:0000256" key="3">
    <source>
        <dbReference type="ARBA" id="ARBA00022553"/>
    </source>
</evidence>
<name>A0A318S290_9DEIO</name>
<evidence type="ECO:0000256" key="2">
    <source>
        <dbReference type="ARBA" id="ARBA00012438"/>
    </source>
</evidence>
<accession>A0A318S290</accession>
<dbReference type="PRINTS" id="PR00344">
    <property type="entry name" value="BCTRLSENSOR"/>
</dbReference>
<dbReference type="InterPro" id="IPR005467">
    <property type="entry name" value="His_kinase_dom"/>
</dbReference>
<keyword evidence="10" id="KW-1185">Reference proteome</keyword>
<comment type="caution">
    <text evidence="9">The sequence shown here is derived from an EMBL/GenBank/DDBJ whole genome shotgun (WGS) entry which is preliminary data.</text>
</comment>
<dbReference type="Pfam" id="PF13185">
    <property type="entry name" value="GAF_2"/>
    <property type="match status" value="1"/>
</dbReference>
<dbReference type="SMART" id="SM00065">
    <property type="entry name" value="GAF"/>
    <property type="match status" value="3"/>
</dbReference>
<dbReference type="SUPFAM" id="SSF47384">
    <property type="entry name" value="Homodimeric domain of signal transducing histidine kinase"/>
    <property type="match status" value="1"/>
</dbReference>
<dbReference type="PANTHER" id="PTHR42878">
    <property type="entry name" value="TWO-COMPONENT HISTIDINE KINASE"/>
    <property type="match status" value="1"/>
</dbReference>
<dbReference type="Pfam" id="PF01590">
    <property type="entry name" value="GAF"/>
    <property type="match status" value="1"/>
</dbReference>
<dbReference type="Pfam" id="PF02518">
    <property type="entry name" value="HATPase_c"/>
    <property type="match status" value="1"/>
</dbReference>
<dbReference type="AlphaFoldDB" id="A0A318S290"/>
<dbReference type="InterPro" id="IPR000014">
    <property type="entry name" value="PAS"/>
</dbReference>
<dbReference type="SMART" id="SM00388">
    <property type="entry name" value="HisKA"/>
    <property type="match status" value="1"/>
</dbReference>
<dbReference type="GO" id="GO:0000156">
    <property type="term" value="F:phosphorelay response regulator activity"/>
    <property type="evidence" value="ECO:0007669"/>
    <property type="project" value="TreeGrafter"/>
</dbReference>
<dbReference type="InterPro" id="IPR036890">
    <property type="entry name" value="HATPase_C_sf"/>
</dbReference>
<keyword evidence="3" id="KW-0597">Phosphoprotein</keyword>
<evidence type="ECO:0000256" key="4">
    <source>
        <dbReference type="ARBA" id="ARBA00022679"/>
    </source>
</evidence>
<dbReference type="SMART" id="SM00091">
    <property type="entry name" value="PAS"/>
    <property type="match status" value="1"/>
</dbReference>
<evidence type="ECO:0000256" key="1">
    <source>
        <dbReference type="ARBA" id="ARBA00000085"/>
    </source>
</evidence>
<dbReference type="Pfam" id="PF00512">
    <property type="entry name" value="HisKA"/>
    <property type="match status" value="1"/>
</dbReference>
<dbReference type="Gene3D" id="3.30.565.10">
    <property type="entry name" value="Histidine kinase-like ATPase, C-terminal domain"/>
    <property type="match status" value="1"/>
</dbReference>
<keyword evidence="5" id="KW-0418">Kinase</keyword>
<comment type="catalytic activity">
    <reaction evidence="1">
        <text>ATP + protein L-histidine = ADP + protein N-phospho-L-histidine.</text>
        <dbReference type="EC" id="2.7.13.3"/>
    </reaction>
</comment>
<dbReference type="GO" id="GO:0016020">
    <property type="term" value="C:membrane"/>
    <property type="evidence" value="ECO:0007669"/>
    <property type="project" value="UniProtKB-SubCell"/>
</dbReference>
<protein>
    <recommendedName>
        <fullName evidence="2">histidine kinase</fullName>
        <ecNumber evidence="2">2.7.13.3</ecNumber>
    </recommendedName>
</protein>
<evidence type="ECO:0000259" key="8">
    <source>
        <dbReference type="PROSITE" id="PS50112"/>
    </source>
</evidence>
<organism evidence="9 10">
    <name type="scientific">Deinococcus yavapaiensis KR-236</name>
    <dbReference type="NCBI Taxonomy" id="694435"/>
    <lineage>
        <taxon>Bacteria</taxon>
        <taxon>Thermotogati</taxon>
        <taxon>Deinococcota</taxon>
        <taxon>Deinococci</taxon>
        <taxon>Deinococcales</taxon>
        <taxon>Deinococcaceae</taxon>
        <taxon>Deinococcus</taxon>
    </lineage>
</organism>
<evidence type="ECO:0000259" key="7">
    <source>
        <dbReference type="PROSITE" id="PS50109"/>
    </source>
</evidence>
<dbReference type="InterPro" id="IPR004358">
    <property type="entry name" value="Sig_transdc_His_kin-like_C"/>
</dbReference>
<evidence type="ECO:0000313" key="9">
    <source>
        <dbReference type="EMBL" id="PYE49401.1"/>
    </source>
</evidence>
<dbReference type="EC" id="2.7.13.3" evidence="2"/>
<dbReference type="RefSeq" id="WP_170131206.1">
    <property type="nucleotide sequence ID" value="NZ_QJSX01000024.1"/>
</dbReference>
<reference evidence="9 10" key="1">
    <citation type="submission" date="2018-06" db="EMBL/GenBank/DDBJ databases">
        <title>Genomic Encyclopedia of Type Strains, Phase IV (KMG-IV): sequencing the most valuable type-strain genomes for metagenomic binning, comparative biology and taxonomic classification.</title>
        <authorList>
            <person name="Goeker M."/>
        </authorList>
    </citation>
    <scope>NUCLEOTIDE SEQUENCE [LARGE SCALE GENOMIC DNA]</scope>
    <source>
        <strain evidence="9 10">DSM 18048</strain>
    </source>
</reference>
<dbReference type="GO" id="GO:0007234">
    <property type="term" value="P:osmosensory signaling via phosphorelay pathway"/>
    <property type="evidence" value="ECO:0007669"/>
    <property type="project" value="TreeGrafter"/>
</dbReference>
<gene>
    <name evidence="9" type="ORF">DES52_12437</name>
</gene>
<keyword evidence="6" id="KW-0472">Membrane</keyword>
<dbReference type="InterPro" id="IPR003661">
    <property type="entry name" value="HisK_dim/P_dom"/>
</dbReference>
<dbReference type="EMBL" id="QJSX01000024">
    <property type="protein sequence ID" value="PYE49401.1"/>
    <property type="molecule type" value="Genomic_DNA"/>
</dbReference>
<keyword evidence="4" id="KW-0808">Transferase</keyword>
<dbReference type="GO" id="GO:0030295">
    <property type="term" value="F:protein kinase activator activity"/>
    <property type="evidence" value="ECO:0007669"/>
    <property type="project" value="TreeGrafter"/>
</dbReference>
<dbReference type="Gene3D" id="1.10.287.130">
    <property type="match status" value="1"/>
</dbReference>
<feature type="domain" description="Histidine kinase" evidence="7">
    <location>
        <begin position="640"/>
        <end position="854"/>
    </location>
</feature>
<dbReference type="Gene3D" id="3.30.450.40">
    <property type="match status" value="3"/>
</dbReference>
<dbReference type="SMART" id="SM00387">
    <property type="entry name" value="HATPase_c"/>
    <property type="match status" value="1"/>
</dbReference>
<sequence length="860" mass="94281">MALALLEGLLDPVIAFDREWHYTYVNPRAAALAGVTPDELLGKVLWDVFPEARDTPLYGEYLHVMHAREPREFETFLPSLGIWEEVRMFPIEDGMAVHFRDITARKTSETRRERLAALTRAVSNAPDERAVALAALDVVLPALGATRGAVLREVTGNDVLEVVGATEGAAPDAWTRLAAPMRAWRERLLVYERGDDSGDVAALPLLSGEVASGVLVWRSNRNASLSPSDETFAAELAASLAQALERARLADAERRHTSRQQFLARAGELLAASLDVEATLATLTRLAVPEFGDWCGVYLPSGDVLRAVAVSHVDPDKADMLREALDFEPISLDTLGGAAEVLRTGRPLVLPTVTDALIDALGRSPQHTAMLHALGLRSYIGVPMMAHGHAVGVLALASTETARRYGEEDVAFALDLARRAGLALDHARLFEEAQQWNATLERTVEARTNELTARTRALDAFAVLTRDLAVETDVTRLVERAQDILGTLLPEGLIGYFEVRGERWMPLAVKGVMPDAAFEAALRQGLRRGAAPSFDTPFDTCEPLYLDHFTPNPQHFPPESLARLHSLASLPIRVDAEPLGVLVVALYREHGWGRADKVLLETAVGQLQLALQRARAVHVLAGRTTELEDLNRELEAFSYTISHDLRAPVRHIASFAALLRRALGEDLTERAARPLGVIESSAARMNDMIEALLSFARSSRRPLHVTRVDLGEILEAAKADLAPDFADRDVEWRVSPLPMVWGDELLLRQVLVNLLGNAVKYSSNEPRSIVTVTCDRAPREFVISVGDNGVGFDEKYADKLFGVFQRLHRAEDFEGTGIGLATVRRLVTKHGGRVWASSRLGHGAIFSFSLPTRRSDLEGA</sequence>
<dbReference type="SUPFAM" id="SSF55874">
    <property type="entry name" value="ATPase domain of HSP90 chaperone/DNA topoisomerase II/histidine kinase"/>
    <property type="match status" value="1"/>
</dbReference>
<dbReference type="GO" id="GO:0000155">
    <property type="term" value="F:phosphorelay sensor kinase activity"/>
    <property type="evidence" value="ECO:0007669"/>
    <property type="project" value="InterPro"/>
</dbReference>
<dbReference type="PROSITE" id="PS50109">
    <property type="entry name" value="HIS_KIN"/>
    <property type="match status" value="1"/>
</dbReference>
<dbReference type="NCBIfam" id="TIGR00229">
    <property type="entry name" value="sensory_box"/>
    <property type="match status" value="1"/>
</dbReference>
<evidence type="ECO:0000256" key="6">
    <source>
        <dbReference type="ARBA" id="ARBA00023136"/>
    </source>
</evidence>
<feature type="domain" description="PAS" evidence="8">
    <location>
        <begin position="1"/>
        <end position="43"/>
    </location>
</feature>
<dbReference type="InterPro" id="IPR035965">
    <property type="entry name" value="PAS-like_dom_sf"/>
</dbReference>
<dbReference type="InterPro" id="IPR029016">
    <property type="entry name" value="GAF-like_dom_sf"/>
</dbReference>
<evidence type="ECO:0000256" key="5">
    <source>
        <dbReference type="ARBA" id="ARBA00022777"/>
    </source>
</evidence>
<dbReference type="PROSITE" id="PS50112">
    <property type="entry name" value="PAS"/>
    <property type="match status" value="1"/>
</dbReference>
<dbReference type="InterPro" id="IPR003594">
    <property type="entry name" value="HATPase_dom"/>
</dbReference>
<proteinExistence type="predicted"/>
<dbReference type="Gene3D" id="3.30.450.20">
    <property type="entry name" value="PAS domain"/>
    <property type="match status" value="1"/>
</dbReference>
<dbReference type="CDD" id="cd00130">
    <property type="entry name" value="PAS"/>
    <property type="match status" value="1"/>
</dbReference>
<dbReference type="FunFam" id="3.30.565.10:FF:000006">
    <property type="entry name" value="Sensor histidine kinase WalK"/>
    <property type="match status" value="1"/>
</dbReference>
<dbReference type="InterPro" id="IPR003018">
    <property type="entry name" value="GAF"/>
</dbReference>
<dbReference type="Proteomes" id="UP000248326">
    <property type="component" value="Unassembled WGS sequence"/>
</dbReference>
<dbReference type="Pfam" id="PF08448">
    <property type="entry name" value="PAS_4"/>
    <property type="match status" value="1"/>
</dbReference>
<dbReference type="PANTHER" id="PTHR42878:SF15">
    <property type="entry name" value="BACTERIOPHYTOCHROME"/>
    <property type="match status" value="1"/>
</dbReference>
<dbReference type="InterPro" id="IPR013656">
    <property type="entry name" value="PAS_4"/>
</dbReference>
<dbReference type="SUPFAM" id="SSF55785">
    <property type="entry name" value="PYP-like sensor domain (PAS domain)"/>
    <property type="match status" value="1"/>
</dbReference>
<dbReference type="CDD" id="cd00082">
    <property type="entry name" value="HisKA"/>
    <property type="match status" value="1"/>
</dbReference>
<dbReference type="InterPro" id="IPR036097">
    <property type="entry name" value="HisK_dim/P_sf"/>
</dbReference>
<dbReference type="SUPFAM" id="SSF55781">
    <property type="entry name" value="GAF domain-like"/>
    <property type="match status" value="3"/>
</dbReference>
<evidence type="ECO:0000313" key="10">
    <source>
        <dbReference type="Proteomes" id="UP000248326"/>
    </source>
</evidence>